<organism evidence="1">
    <name type="scientific">marine sediment metagenome</name>
    <dbReference type="NCBI Taxonomy" id="412755"/>
    <lineage>
        <taxon>unclassified sequences</taxon>
        <taxon>metagenomes</taxon>
        <taxon>ecological metagenomes</taxon>
    </lineage>
</organism>
<dbReference type="AlphaFoldDB" id="A0A0F9S302"/>
<dbReference type="EMBL" id="LAZR01002324">
    <property type="protein sequence ID" value="KKN31501.1"/>
    <property type="molecule type" value="Genomic_DNA"/>
</dbReference>
<comment type="caution">
    <text evidence="1">The sequence shown here is derived from an EMBL/GenBank/DDBJ whole genome shotgun (WGS) entry which is preliminary data.</text>
</comment>
<gene>
    <name evidence="1" type="ORF">LCGC14_0823300</name>
</gene>
<sequence length="96" mass="10997">MNRRTAIRTLGLLAGIMVTKPWRWLRPLQMGGVVLPEISGHVGYMDIVMPVMDSCTGDLYGWNEPVYMDPKTLKEIKMNLMQSICEAEEREILDEL</sequence>
<accession>A0A0F9S302</accession>
<protein>
    <submittedName>
        <fullName evidence="1">Uncharacterized protein</fullName>
    </submittedName>
</protein>
<evidence type="ECO:0000313" key="1">
    <source>
        <dbReference type="EMBL" id="KKN31501.1"/>
    </source>
</evidence>
<proteinExistence type="predicted"/>
<name>A0A0F9S302_9ZZZZ</name>
<reference evidence="1" key="1">
    <citation type="journal article" date="2015" name="Nature">
        <title>Complex archaea that bridge the gap between prokaryotes and eukaryotes.</title>
        <authorList>
            <person name="Spang A."/>
            <person name="Saw J.H."/>
            <person name="Jorgensen S.L."/>
            <person name="Zaremba-Niedzwiedzka K."/>
            <person name="Martijn J."/>
            <person name="Lind A.E."/>
            <person name="van Eijk R."/>
            <person name="Schleper C."/>
            <person name="Guy L."/>
            <person name="Ettema T.J."/>
        </authorList>
    </citation>
    <scope>NUCLEOTIDE SEQUENCE</scope>
</reference>